<dbReference type="InterPro" id="IPR007485">
    <property type="entry name" value="LPS_assembly_LptE"/>
</dbReference>
<dbReference type="Gene3D" id="3.30.160.150">
    <property type="entry name" value="Lipoprotein like domain"/>
    <property type="match status" value="1"/>
</dbReference>
<sequence length="184" mass="19190">MSLSSGRVRSSLKVAVVLGAALALGGCFQPMYAGGTMSGVLSPANAGPAGANLAAIDILPMEGRVGQQIRNQLIFVLTGGTTAPAPRFRLDVKTSVVAAQTAVVDPYTDRPEVETAGVDASFTLVQVGSGAPVFAGKAFGRATYTRTRQRFASERARRDAEDRAARIVAEQIRAQLQGHFARGS</sequence>
<dbReference type="PROSITE" id="PS51257">
    <property type="entry name" value="PROKAR_LIPOPROTEIN"/>
    <property type="match status" value="1"/>
</dbReference>
<organism evidence="1 2">
    <name type="scientific">Terrihabitans rhizophilus</name>
    <dbReference type="NCBI Taxonomy" id="3092662"/>
    <lineage>
        <taxon>Bacteria</taxon>
        <taxon>Pseudomonadati</taxon>
        <taxon>Pseudomonadota</taxon>
        <taxon>Alphaproteobacteria</taxon>
        <taxon>Hyphomicrobiales</taxon>
        <taxon>Terrihabitans</taxon>
    </lineage>
</organism>
<evidence type="ECO:0000313" key="2">
    <source>
        <dbReference type="Proteomes" id="UP001274321"/>
    </source>
</evidence>
<dbReference type="EMBL" id="JAXAFJ010000013">
    <property type="protein sequence ID" value="MDX6807541.1"/>
    <property type="molecule type" value="Genomic_DNA"/>
</dbReference>
<name>A0ABU4RXA2_9HYPH</name>
<gene>
    <name evidence="1" type="primary">lptE</name>
    <name evidence="1" type="ORF">SCD90_15855</name>
</gene>
<keyword evidence="1" id="KW-0449">Lipoprotein</keyword>
<evidence type="ECO:0000313" key="1">
    <source>
        <dbReference type="EMBL" id="MDX6807541.1"/>
    </source>
</evidence>
<keyword evidence="2" id="KW-1185">Reference proteome</keyword>
<dbReference type="Proteomes" id="UP001274321">
    <property type="component" value="Unassembled WGS sequence"/>
</dbReference>
<comment type="caution">
    <text evidence="1">The sequence shown here is derived from an EMBL/GenBank/DDBJ whole genome shotgun (WGS) entry which is preliminary data.</text>
</comment>
<proteinExistence type="predicted"/>
<reference evidence="1 2" key="1">
    <citation type="submission" date="2023-11" db="EMBL/GenBank/DDBJ databases">
        <authorList>
            <person name="Bao R."/>
        </authorList>
    </citation>
    <scope>NUCLEOTIDE SEQUENCE [LARGE SCALE GENOMIC DNA]</scope>
    <source>
        <strain evidence="1 2">PJ23</strain>
    </source>
</reference>
<accession>A0ABU4RXA2</accession>
<dbReference type="RefSeq" id="WP_319845684.1">
    <property type="nucleotide sequence ID" value="NZ_JAXAFJ010000013.1"/>
</dbReference>
<dbReference type="Pfam" id="PF04390">
    <property type="entry name" value="LptE"/>
    <property type="match status" value="1"/>
</dbReference>
<protein>
    <submittedName>
        <fullName evidence="1">LPS assembly lipoprotein LptE</fullName>
    </submittedName>
</protein>